<proteinExistence type="predicted"/>
<evidence type="ECO:0000313" key="1">
    <source>
        <dbReference type="EMBL" id="KAH7859177.1"/>
    </source>
</evidence>
<keyword evidence="2" id="KW-1185">Reference proteome</keyword>
<reference evidence="1 2" key="1">
    <citation type="journal article" date="2021" name="Hortic Res">
        <title>High-quality reference genome and annotation aids understanding of berry development for evergreen blueberry (Vaccinium darrowii).</title>
        <authorList>
            <person name="Yu J."/>
            <person name="Hulse-Kemp A.M."/>
            <person name="Babiker E."/>
            <person name="Staton M."/>
        </authorList>
    </citation>
    <scope>NUCLEOTIDE SEQUENCE [LARGE SCALE GENOMIC DNA]</scope>
    <source>
        <strain evidence="2">cv. NJ 8807/NJ 8810</strain>
        <tissue evidence="1">Young leaf</tissue>
    </source>
</reference>
<evidence type="ECO:0000313" key="2">
    <source>
        <dbReference type="Proteomes" id="UP000828048"/>
    </source>
</evidence>
<dbReference type="EMBL" id="CM037153">
    <property type="protein sequence ID" value="KAH7859177.1"/>
    <property type="molecule type" value="Genomic_DNA"/>
</dbReference>
<accession>A0ACB7Z145</accession>
<gene>
    <name evidence="1" type="ORF">Vadar_032571</name>
</gene>
<comment type="caution">
    <text evidence="1">The sequence shown here is derived from an EMBL/GenBank/DDBJ whole genome shotgun (WGS) entry which is preliminary data.</text>
</comment>
<sequence>MPSERVDIVLVLGLFHGIEAPMNDTNGCHYAEVPFILSQCVYVILSFLLNRVVTSTDINPLAWLACLQVVDGNSYQFCIQPPDAKLCKRESTKQFHNSKITSCWHPTRSLGGQLGPIKCR</sequence>
<protein>
    <submittedName>
        <fullName evidence="1">Uncharacterized protein</fullName>
    </submittedName>
</protein>
<organism evidence="1 2">
    <name type="scientific">Vaccinium darrowii</name>
    <dbReference type="NCBI Taxonomy" id="229202"/>
    <lineage>
        <taxon>Eukaryota</taxon>
        <taxon>Viridiplantae</taxon>
        <taxon>Streptophyta</taxon>
        <taxon>Embryophyta</taxon>
        <taxon>Tracheophyta</taxon>
        <taxon>Spermatophyta</taxon>
        <taxon>Magnoliopsida</taxon>
        <taxon>eudicotyledons</taxon>
        <taxon>Gunneridae</taxon>
        <taxon>Pentapetalae</taxon>
        <taxon>asterids</taxon>
        <taxon>Ericales</taxon>
        <taxon>Ericaceae</taxon>
        <taxon>Vaccinioideae</taxon>
        <taxon>Vaccinieae</taxon>
        <taxon>Vaccinium</taxon>
    </lineage>
</organism>
<dbReference type="Proteomes" id="UP000828048">
    <property type="component" value="Chromosome 3"/>
</dbReference>
<name>A0ACB7Z145_9ERIC</name>